<feature type="binding site" evidence="9 11">
    <location>
        <position position="183"/>
    </location>
    <ligand>
        <name>substrate</name>
    </ligand>
</feature>
<comment type="catalytic activity">
    <reaction evidence="7 9 12">
        <text>orotidine 5'-phosphate + H(+) = UMP + CO2</text>
        <dbReference type="Rhea" id="RHEA:11596"/>
        <dbReference type="ChEBI" id="CHEBI:15378"/>
        <dbReference type="ChEBI" id="CHEBI:16526"/>
        <dbReference type="ChEBI" id="CHEBI:57538"/>
        <dbReference type="ChEBI" id="CHEBI:57865"/>
        <dbReference type="EC" id="4.1.1.23"/>
    </reaction>
</comment>
<dbReference type="SUPFAM" id="SSF51366">
    <property type="entry name" value="Ribulose-phoshate binding barrel"/>
    <property type="match status" value="1"/>
</dbReference>
<evidence type="ECO:0000313" key="15">
    <source>
        <dbReference type="Proteomes" id="UP000234639"/>
    </source>
</evidence>
<evidence type="ECO:0000256" key="2">
    <source>
        <dbReference type="ARBA" id="ARBA00004861"/>
    </source>
</evidence>
<comment type="similarity">
    <text evidence="8 9">Belongs to the OMP decarboxylase family. Type 1 subfamily.</text>
</comment>
<evidence type="ECO:0000259" key="13">
    <source>
        <dbReference type="SMART" id="SM00934"/>
    </source>
</evidence>
<dbReference type="RefSeq" id="WP_101637160.1">
    <property type="nucleotide sequence ID" value="NZ_CAMPWA010000032.1"/>
</dbReference>
<dbReference type="PROSITE" id="PS00156">
    <property type="entry name" value="OMPDECASE"/>
    <property type="match status" value="1"/>
</dbReference>
<comment type="caution">
    <text evidence="14">The sequence shown here is derived from an EMBL/GenBank/DDBJ whole genome shotgun (WGS) entry which is preliminary data.</text>
</comment>
<accession>A0A2I1N9Q4</accession>
<keyword evidence="5 9" id="KW-0665">Pyrimidine biosynthesis</keyword>
<feature type="active site" description="For OMPdecase activity" evidence="10">
    <location>
        <position position="58"/>
    </location>
</feature>
<dbReference type="SMART" id="SM00934">
    <property type="entry name" value="OMPdecase"/>
    <property type="match status" value="1"/>
</dbReference>
<feature type="binding site" evidence="9 11">
    <location>
        <position position="122"/>
    </location>
    <ligand>
        <name>substrate</name>
    </ligand>
</feature>
<evidence type="ECO:0000256" key="6">
    <source>
        <dbReference type="ARBA" id="ARBA00023239"/>
    </source>
</evidence>
<protein>
    <recommendedName>
        <fullName evidence="9">Orotidine 5'-phosphate decarboxylase</fullName>
        <ecNumber evidence="9">4.1.1.23</ecNumber>
    </recommendedName>
    <alternativeName>
        <fullName evidence="9">OMP decarboxylase</fullName>
        <shortName evidence="9">OMPDCase</shortName>
        <shortName evidence="9">OMPdecase</shortName>
    </alternativeName>
</protein>
<dbReference type="Proteomes" id="UP000234639">
    <property type="component" value="Unassembled WGS sequence"/>
</dbReference>
<feature type="binding site" evidence="9 11">
    <location>
        <position position="31"/>
    </location>
    <ligand>
        <name>substrate</name>
    </ligand>
</feature>
<feature type="active site" description="For OMPdecase activity" evidence="10">
    <location>
        <position position="63"/>
    </location>
</feature>
<dbReference type="InterPro" id="IPR001754">
    <property type="entry name" value="OMPdeCOase_dom"/>
</dbReference>
<dbReference type="GO" id="GO:0044205">
    <property type="term" value="P:'de novo' UMP biosynthetic process"/>
    <property type="evidence" value="ECO:0007669"/>
    <property type="project" value="UniProtKB-UniRule"/>
</dbReference>
<dbReference type="NCBIfam" id="NF001273">
    <property type="entry name" value="PRK00230.1"/>
    <property type="match status" value="1"/>
</dbReference>
<dbReference type="Gene3D" id="3.20.20.70">
    <property type="entry name" value="Aldolase class I"/>
    <property type="match status" value="1"/>
</dbReference>
<comment type="subunit">
    <text evidence="3 9">Homodimer.</text>
</comment>
<dbReference type="InterPro" id="IPR013785">
    <property type="entry name" value="Aldolase_TIM"/>
</dbReference>
<proteinExistence type="inferred from homology"/>
<evidence type="ECO:0000256" key="11">
    <source>
        <dbReference type="PIRSR" id="PIRSR614732-2"/>
    </source>
</evidence>
<dbReference type="NCBIfam" id="TIGR01740">
    <property type="entry name" value="pyrF"/>
    <property type="match status" value="1"/>
</dbReference>
<dbReference type="GO" id="GO:0006207">
    <property type="term" value="P:'de novo' pyrimidine nucleobase biosynthetic process"/>
    <property type="evidence" value="ECO:0007669"/>
    <property type="project" value="InterPro"/>
</dbReference>
<feature type="active site" description="For OMPdecase activity" evidence="10">
    <location>
        <position position="60"/>
    </location>
</feature>
<comment type="pathway">
    <text evidence="2 9 12">Pyrimidine metabolism; UMP biosynthesis via de novo pathway; UMP from orotate: step 2/2.</text>
</comment>
<reference evidence="14 15" key="1">
    <citation type="submission" date="2017-12" db="EMBL/GenBank/DDBJ databases">
        <title>Phylogenetic diversity of female urinary microbiome.</title>
        <authorList>
            <person name="Thomas-White K."/>
            <person name="Wolfe A.J."/>
        </authorList>
    </citation>
    <scope>NUCLEOTIDE SEQUENCE [LARGE SCALE GENOMIC DNA]</scope>
    <source>
        <strain evidence="14 15">UMB0112</strain>
    </source>
</reference>
<dbReference type="AlphaFoldDB" id="A0A2I1N9Q4"/>
<dbReference type="HAMAP" id="MF_01200_B">
    <property type="entry name" value="OMPdecase_type1_B"/>
    <property type="match status" value="1"/>
</dbReference>
<keyword evidence="6 9" id="KW-0456">Lyase</keyword>
<comment type="function">
    <text evidence="1 9">Catalyzes the decarboxylation of orotidine 5'-monophosphate (OMP) to uridine 5'-monophosphate (UMP).</text>
</comment>
<evidence type="ECO:0000313" key="14">
    <source>
        <dbReference type="EMBL" id="PKZ29091.1"/>
    </source>
</evidence>
<keyword evidence="4 9" id="KW-0210">Decarboxylase</keyword>
<dbReference type="Pfam" id="PF00215">
    <property type="entry name" value="OMPdecase"/>
    <property type="match status" value="1"/>
</dbReference>
<dbReference type="CDD" id="cd04725">
    <property type="entry name" value="OMP_decarboxylase_like"/>
    <property type="match status" value="1"/>
</dbReference>
<evidence type="ECO:0000256" key="4">
    <source>
        <dbReference type="ARBA" id="ARBA00022793"/>
    </source>
</evidence>
<evidence type="ECO:0000256" key="12">
    <source>
        <dbReference type="RuleBase" id="RU000512"/>
    </source>
</evidence>
<sequence>MSELIVALDMQNLDDVKSIVKDFDKKVDFYKVGMELFYSEGRRAIEYLKNENKKVFLDLKLHDIPNTVSKGLISLANLNVDILNVHASGGFSMMKFANESLKEFCYKKNLIIPKLIAVTILTSIGDEDYEKIGYKTDVKNQVLNLAKLTKKAGLDGVVASVLEANLIKQNLGENFLIITPGIRPNFANIDDQNRIASPSEAIKNGSTHLVVGRALTLANDKLRALEEILKEMEI</sequence>
<dbReference type="InterPro" id="IPR011060">
    <property type="entry name" value="RibuloseP-bd_barrel"/>
</dbReference>
<dbReference type="UniPathway" id="UPA00070">
    <property type="reaction ID" value="UER00120"/>
</dbReference>
<evidence type="ECO:0000256" key="9">
    <source>
        <dbReference type="HAMAP-Rule" id="MF_01200"/>
    </source>
</evidence>
<dbReference type="GO" id="GO:0004590">
    <property type="term" value="F:orotidine-5'-phosphate decarboxylase activity"/>
    <property type="evidence" value="ECO:0007669"/>
    <property type="project" value="UniProtKB-UniRule"/>
</dbReference>
<feature type="binding site" evidence="9 11">
    <location>
        <position position="213"/>
    </location>
    <ligand>
        <name>substrate</name>
    </ligand>
</feature>
<feature type="binding site" evidence="9 11">
    <location>
        <position position="192"/>
    </location>
    <ligand>
        <name>substrate</name>
    </ligand>
</feature>
<dbReference type="InterPro" id="IPR014732">
    <property type="entry name" value="OMPdecase"/>
</dbReference>
<dbReference type="GO" id="GO:0005829">
    <property type="term" value="C:cytosol"/>
    <property type="evidence" value="ECO:0007669"/>
    <property type="project" value="TreeGrafter"/>
</dbReference>
<evidence type="ECO:0000256" key="7">
    <source>
        <dbReference type="ARBA" id="ARBA00049157"/>
    </source>
</evidence>
<dbReference type="InterPro" id="IPR047596">
    <property type="entry name" value="OMPdecase_bac"/>
</dbReference>
<evidence type="ECO:0000256" key="3">
    <source>
        <dbReference type="ARBA" id="ARBA00011738"/>
    </source>
</evidence>
<dbReference type="EC" id="4.1.1.23" evidence="9"/>
<evidence type="ECO:0000256" key="10">
    <source>
        <dbReference type="PIRSR" id="PIRSR614732-1"/>
    </source>
</evidence>
<dbReference type="InterPro" id="IPR018089">
    <property type="entry name" value="OMPdecase_AS"/>
</dbReference>
<organism evidence="14 15">
    <name type="scientific">Campylobacter ureolyticus</name>
    <dbReference type="NCBI Taxonomy" id="827"/>
    <lineage>
        <taxon>Bacteria</taxon>
        <taxon>Pseudomonadati</taxon>
        <taxon>Campylobacterota</taxon>
        <taxon>Epsilonproteobacteria</taxon>
        <taxon>Campylobacterales</taxon>
        <taxon>Campylobacteraceae</taxon>
        <taxon>Campylobacter</taxon>
    </lineage>
</organism>
<dbReference type="PANTHER" id="PTHR32119">
    <property type="entry name" value="OROTIDINE 5'-PHOSPHATE DECARBOXYLASE"/>
    <property type="match status" value="1"/>
</dbReference>
<feature type="binding site" evidence="9 11">
    <location>
        <position position="212"/>
    </location>
    <ligand>
        <name>substrate</name>
    </ligand>
</feature>
<evidence type="ECO:0000256" key="1">
    <source>
        <dbReference type="ARBA" id="ARBA00002356"/>
    </source>
</evidence>
<dbReference type="PANTHER" id="PTHR32119:SF2">
    <property type="entry name" value="OROTIDINE 5'-PHOSPHATE DECARBOXYLASE"/>
    <property type="match status" value="1"/>
</dbReference>
<gene>
    <name evidence="9" type="primary">pyrF</name>
    <name evidence="14" type="ORF">CYJ41_04430</name>
</gene>
<evidence type="ECO:0000256" key="5">
    <source>
        <dbReference type="ARBA" id="ARBA00022975"/>
    </source>
</evidence>
<evidence type="ECO:0000256" key="8">
    <source>
        <dbReference type="ARBA" id="ARBA00061012"/>
    </source>
</evidence>
<dbReference type="FunFam" id="3.20.20.70:FF:000015">
    <property type="entry name" value="Orotidine 5'-phosphate decarboxylase"/>
    <property type="match status" value="1"/>
</dbReference>
<feature type="binding site" evidence="9 11">
    <location>
        <position position="9"/>
    </location>
    <ligand>
        <name>substrate</name>
    </ligand>
</feature>
<feature type="binding site" evidence="9">
    <location>
        <begin position="58"/>
        <end position="67"/>
    </location>
    <ligand>
        <name>substrate</name>
    </ligand>
</feature>
<dbReference type="EMBL" id="PKHU01000004">
    <property type="protein sequence ID" value="PKZ29091.1"/>
    <property type="molecule type" value="Genomic_DNA"/>
</dbReference>
<feature type="active site" description="Proton donor" evidence="9">
    <location>
        <position position="60"/>
    </location>
</feature>
<feature type="domain" description="Orotidine 5'-phosphate decarboxylase" evidence="13">
    <location>
        <begin position="3"/>
        <end position="228"/>
    </location>
</feature>
<name>A0A2I1N9Q4_9BACT</name>